<dbReference type="HOGENOM" id="CLU_043533_1_0_9"/>
<reference evidence="2 3" key="1">
    <citation type="submission" date="2008-11" db="EMBL/GenBank/DDBJ databases">
        <title>Draft genome sequence of Bacteroides pectinophilus (ATCC 43243).</title>
        <authorList>
            <person name="Sudarsanam P."/>
            <person name="Ley R."/>
            <person name="Guruge J."/>
            <person name="Turnbaugh P.J."/>
            <person name="Mahowald M."/>
            <person name="Liep D."/>
            <person name="Gordon J."/>
        </authorList>
    </citation>
    <scope>NUCLEOTIDE SEQUENCE [LARGE SCALE GENOMIC DNA]</scope>
    <source>
        <strain evidence="2 3">ATCC 43243</strain>
    </source>
</reference>
<reference evidence="2 3" key="2">
    <citation type="submission" date="2008-11" db="EMBL/GenBank/DDBJ databases">
        <authorList>
            <person name="Fulton L."/>
            <person name="Clifton S."/>
            <person name="Fulton B."/>
            <person name="Xu J."/>
            <person name="Minx P."/>
            <person name="Pepin K.H."/>
            <person name="Johnson M."/>
            <person name="Bhonagiri V."/>
            <person name="Nash W.E."/>
            <person name="Mardis E.R."/>
            <person name="Wilson R.K."/>
        </authorList>
    </citation>
    <scope>NUCLEOTIDE SEQUENCE [LARGE SCALE GENOMIC DNA]</scope>
    <source>
        <strain evidence="2 3">ATCC 43243</strain>
    </source>
</reference>
<feature type="transmembrane region" description="Helical" evidence="1">
    <location>
        <begin position="203"/>
        <end position="224"/>
    </location>
</feature>
<dbReference type="eggNOG" id="COG4267">
    <property type="taxonomic scope" value="Bacteria"/>
</dbReference>
<feature type="transmembrane region" description="Helical" evidence="1">
    <location>
        <begin position="345"/>
        <end position="367"/>
    </location>
</feature>
<feature type="transmembrane region" description="Helical" evidence="1">
    <location>
        <begin position="409"/>
        <end position="428"/>
    </location>
</feature>
<feature type="transmembrane region" description="Helical" evidence="1">
    <location>
        <begin position="287"/>
        <end position="307"/>
    </location>
</feature>
<feature type="transmembrane region" description="Helical" evidence="1">
    <location>
        <begin position="113"/>
        <end position="136"/>
    </location>
</feature>
<evidence type="ECO:0000256" key="1">
    <source>
        <dbReference type="SAM" id="Phobius"/>
    </source>
</evidence>
<proteinExistence type="predicted"/>
<keyword evidence="3" id="KW-1185">Reference proteome</keyword>
<evidence type="ECO:0008006" key="4">
    <source>
        <dbReference type="Google" id="ProtNLM"/>
    </source>
</evidence>
<dbReference type="Proteomes" id="UP000003136">
    <property type="component" value="Unassembled WGS sequence"/>
</dbReference>
<keyword evidence="1" id="KW-1133">Transmembrane helix</keyword>
<evidence type="ECO:0000313" key="3">
    <source>
        <dbReference type="Proteomes" id="UP000003136"/>
    </source>
</evidence>
<protein>
    <recommendedName>
        <fullName evidence="4">Polysaccharide biosynthesis protein C-terminal domain-containing protein</fullName>
    </recommendedName>
</protein>
<sequence>MSNGTGWRAMAGIGVRLNKLFEKRSIVTALAGMGYSTAVTITPMVVVMAAILLMEKLLGFYNLPYVTKEVFLCTTLYIFIFAMLAASPLGAVISKLMSDIIFEEKFGDIMPCYYTGLALNMVIAAVPGLAFVIHALAVGKVAPAVIMLGYIGYMVLVFVFYTMNYLSICKTYEKIMLFYLIGMAFAVVLSLILRYAAGAAAEISMLISIDAGLCITGGLALAALRQYFGMCSRNYGRLIQYIGRFRKLTAANTLYALGLYVHNFVFWGSELGTHVLDTFVYAQSYDLASFIAMFTNISTSVIFMANVEMHFHKSYKEYSEAVIGGRYIDIEKTKNRMFGTLVNEIMSVVRVQFIISVVMYLVFSVVLDRFGFNGLVMTIYPVLAAAYFIVFIMYCSFIFLYYFEDVTGALRTALIFFIFTAAGSVIAAQFARMWYGSGLLAGAIAGWTYAYFRLRWIEKNIDYHIFCRGSILKRKRAGRPSGIAYLRKEQGR</sequence>
<accession>B7APE9</accession>
<dbReference type="STRING" id="483218.BACPEC_00555"/>
<dbReference type="EMBL" id="ABVQ01000034">
    <property type="protein sequence ID" value="EEC58423.1"/>
    <property type="molecule type" value="Genomic_DNA"/>
</dbReference>
<feature type="transmembrane region" description="Helical" evidence="1">
    <location>
        <begin position="434"/>
        <end position="452"/>
    </location>
</feature>
<organism evidence="2 3">
    <name type="scientific">[Bacteroides] pectinophilus ATCC 43243</name>
    <dbReference type="NCBI Taxonomy" id="483218"/>
    <lineage>
        <taxon>Bacteria</taxon>
        <taxon>Bacillati</taxon>
        <taxon>Bacillota</taxon>
        <taxon>Clostridia</taxon>
        <taxon>Eubacteriales</taxon>
    </lineage>
</organism>
<feature type="transmembrane region" description="Helical" evidence="1">
    <location>
        <begin position="74"/>
        <end position="93"/>
    </location>
</feature>
<feature type="transmembrane region" description="Helical" evidence="1">
    <location>
        <begin position="175"/>
        <end position="197"/>
    </location>
</feature>
<comment type="caution">
    <text evidence="2">The sequence shown here is derived from an EMBL/GenBank/DDBJ whole genome shotgun (WGS) entry which is preliminary data.</text>
</comment>
<dbReference type="InterPro" id="IPR031617">
    <property type="entry name" value="PelG"/>
</dbReference>
<keyword evidence="1" id="KW-0812">Transmembrane</keyword>
<evidence type="ECO:0000313" key="2">
    <source>
        <dbReference type="EMBL" id="EEC58423.1"/>
    </source>
</evidence>
<feature type="transmembrane region" description="Helical" evidence="1">
    <location>
        <begin position="379"/>
        <end position="402"/>
    </location>
</feature>
<dbReference type="Pfam" id="PF16933">
    <property type="entry name" value="PelG"/>
    <property type="match status" value="1"/>
</dbReference>
<dbReference type="AlphaFoldDB" id="B7APE9"/>
<feature type="transmembrane region" description="Helical" evidence="1">
    <location>
        <begin position="26"/>
        <end position="54"/>
    </location>
</feature>
<feature type="transmembrane region" description="Helical" evidence="1">
    <location>
        <begin position="245"/>
        <end position="267"/>
    </location>
</feature>
<keyword evidence="1" id="KW-0472">Membrane</keyword>
<feature type="transmembrane region" description="Helical" evidence="1">
    <location>
        <begin position="142"/>
        <end position="163"/>
    </location>
</feature>
<name>B7APE9_9FIRM</name>
<gene>
    <name evidence="2" type="ORF">BACPEC_00555</name>
</gene>